<evidence type="ECO:0000259" key="1">
    <source>
        <dbReference type="Pfam" id="PF00856"/>
    </source>
</evidence>
<sequence>MWKSFIDNVMESAKKCVRTRDLICKLSIGENEDHLEVPDIDLFRAEADESGILAKKIDKEKLLNILDVNSLVEELISAKIQGENSDVHGIGLWILASFVNHSCDPNVRRSHVGDHVIIHASRDIKQANSMSLRILMSFHPLGTAKRRQQIGGLFANAKDRHSAQANRVIWGLLKKVKAFEEKRIRASKMYIAAAIVAGLVMFGI</sequence>
<gene>
    <name evidence="2" type="ORF">K7X08_006530</name>
</gene>
<dbReference type="Pfam" id="PF00856">
    <property type="entry name" value="SET"/>
    <property type="match status" value="1"/>
</dbReference>
<dbReference type="Proteomes" id="UP001152561">
    <property type="component" value="Unassembled WGS sequence"/>
</dbReference>
<comment type="caution">
    <text evidence="2">The sequence shown here is derived from an EMBL/GenBank/DDBJ whole genome shotgun (WGS) entry which is preliminary data.</text>
</comment>
<dbReference type="PANTHER" id="PTHR47643">
    <property type="entry name" value="TPR DOMAIN PROTEIN (AFU_ORTHOLOGUE AFUA_5G12710)"/>
    <property type="match status" value="1"/>
</dbReference>
<accession>A0A9Q1RS27</accession>
<reference evidence="3" key="1">
    <citation type="journal article" date="2023" name="Proc. Natl. Acad. Sci. U.S.A.">
        <title>Genomic and structural basis for evolution of tropane alkaloid biosynthesis.</title>
        <authorList>
            <person name="Wanga Y.-J."/>
            <person name="Taina T."/>
            <person name="Yua J.-Y."/>
            <person name="Lia J."/>
            <person name="Xua B."/>
            <person name="Chenc J."/>
            <person name="D'Auriad J.C."/>
            <person name="Huanga J.-P."/>
            <person name="Huanga S.-X."/>
        </authorList>
    </citation>
    <scope>NUCLEOTIDE SEQUENCE [LARGE SCALE GENOMIC DNA]</scope>
    <source>
        <strain evidence="3">cv. KIB-2019</strain>
    </source>
</reference>
<keyword evidence="3" id="KW-1185">Reference proteome</keyword>
<proteinExistence type="predicted"/>
<evidence type="ECO:0000313" key="3">
    <source>
        <dbReference type="Proteomes" id="UP001152561"/>
    </source>
</evidence>
<feature type="domain" description="SET" evidence="1">
    <location>
        <begin position="85"/>
        <end position="126"/>
    </location>
</feature>
<dbReference type="SUPFAM" id="SSF82199">
    <property type="entry name" value="SET domain"/>
    <property type="match status" value="1"/>
</dbReference>
<dbReference type="OrthoDB" id="1256928at2759"/>
<dbReference type="InterPro" id="IPR001214">
    <property type="entry name" value="SET_dom"/>
</dbReference>
<dbReference type="EMBL" id="JAJAGQ010000002">
    <property type="protein sequence ID" value="KAJ8569953.1"/>
    <property type="molecule type" value="Genomic_DNA"/>
</dbReference>
<organism evidence="2 3">
    <name type="scientific">Anisodus acutangulus</name>
    <dbReference type="NCBI Taxonomy" id="402998"/>
    <lineage>
        <taxon>Eukaryota</taxon>
        <taxon>Viridiplantae</taxon>
        <taxon>Streptophyta</taxon>
        <taxon>Embryophyta</taxon>
        <taxon>Tracheophyta</taxon>
        <taxon>Spermatophyta</taxon>
        <taxon>Magnoliopsida</taxon>
        <taxon>eudicotyledons</taxon>
        <taxon>Gunneridae</taxon>
        <taxon>Pentapetalae</taxon>
        <taxon>asterids</taxon>
        <taxon>lamiids</taxon>
        <taxon>Solanales</taxon>
        <taxon>Solanaceae</taxon>
        <taxon>Solanoideae</taxon>
        <taxon>Hyoscyameae</taxon>
        <taxon>Anisodus</taxon>
    </lineage>
</organism>
<evidence type="ECO:0000313" key="2">
    <source>
        <dbReference type="EMBL" id="KAJ8569953.1"/>
    </source>
</evidence>
<dbReference type="InterPro" id="IPR053209">
    <property type="entry name" value="Gramillin-biosynth_MTr"/>
</dbReference>
<name>A0A9Q1RS27_9SOLA</name>
<protein>
    <recommendedName>
        <fullName evidence="1">SET domain-containing protein</fullName>
    </recommendedName>
</protein>
<dbReference type="Gene3D" id="2.170.270.10">
    <property type="entry name" value="SET domain"/>
    <property type="match status" value="1"/>
</dbReference>
<dbReference type="InterPro" id="IPR046341">
    <property type="entry name" value="SET_dom_sf"/>
</dbReference>
<dbReference type="PANTHER" id="PTHR47643:SF2">
    <property type="entry name" value="TPR DOMAIN PROTEIN (AFU_ORTHOLOGUE AFUA_5G12710)"/>
    <property type="match status" value="1"/>
</dbReference>
<dbReference type="AlphaFoldDB" id="A0A9Q1RS27"/>